<comment type="caution">
    <text evidence="3">The sequence shown here is derived from an EMBL/GenBank/DDBJ whole genome shotgun (WGS) entry which is preliminary data.</text>
</comment>
<feature type="region of interest" description="Disordered" evidence="1">
    <location>
        <begin position="70"/>
        <end position="110"/>
    </location>
</feature>
<protein>
    <submittedName>
        <fullName evidence="3">SA1362 family protein</fullName>
    </submittedName>
</protein>
<keyword evidence="2" id="KW-1133">Transmembrane helix</keyword>
<feature type="transmembrane region" description="Helical" evidence="2">
    <location>
        <begin position="7"/>
        <end position="26"/>
    </location>
</feature>
<proteinExistence type="predicted"/>
<keyword evidence="2" id="KW-0812">Transmembrane</keyword>
<dbReference type="Proteomes" id="UP001595896">
    <property type="component" value="Unassembled WGS sequence"/>
</dbReference>
<evidence type="ECO:0000256" key="1">
    <source>
        <dbReference type="SAM" id="MobiDB-lite"/>
    </source>
</evidence>
<keyword evidence="4" id="KW-1185">Reference proteome</keyword>
<keyword evidence="2" id="KW-0472">Membrane</keyword>
<gene>
    <name evidence="3" type="ORF">ACFO4L_16055</name>
</gene>
<reference evidence="4" key="1">
    <citation type="journal article" date="2019" name="Int. J. Syst. Evol. Microbiol.">
        <title>The Global Catalogue of Microorganisms (GCM) 10K type strain sequencing project: providing services to taxonomists for standard genome sequencing and annotation.</title>
        <authorList>
            <consortium name="The Broad Institute Genomics Platform"/>
            <consortium name="The Broad Institute Genome Sequencing Center for Infectious Disease"/>
            <person name="Wu L."/>
            <person name="Ma J."/>
        </authorList>
    </citation>
    <scope>NUCLEOTIDE SEQUENCE [LARGE SCALE GENOMIC DNA]</scope>
    <source>
        <strain evidence="4">JCM 12165</strain>
    </source>
</reference>
<organism evidence="3 4">
    <name type="scientific">Bacillus daqingensis</name>
    <dbReference type="NCBI Taxonomy" id="872396"/>
    <lineage>
        <taxon>Bacteria</taxon>
        <taxon>Bacillati</taxon>
        <taxon>Bacillota</taxon>
        <taxon>Bacilli</taxon>
        <taxon>Bacillales</taxon>
        <taxon>Bacillaceae</taxon>
        <taxon>Bacillus</taxon>
    </lineage>
</organism>
<dbReference type="RefSeq" id="WP_377910674.1">
    <property type="nucleotide sequence ID" value="NZ_JBHSGK010000021.1"/>
</dbReference>
<dbReference type="NCBIfam" id="NF041554">
    <property type="entry name" value="SA1362_fam"/>
    <property type="match status" value="1"/>
</dbReference>
<evidence type="ECO:0000313" key="3">
    <source>
        <dbReference type="EMBL" id="MFC4738088.1"/>
    </source>
</evidence>
<evidence type="ECO:0000313" key="4">
    <source>
        <dbReference type="Proteomes" id="UP001595896"/>
    </source>
</evidence>
<name>A0ABV9NXK6_9BACI</name>
<dbReference type="InterPro" id="IPR048110">
    <property type="entry name" value="SA1362/YqhP-like"/>
</dbReference>
<accession>A0ABV9NXK6</accession>
<feature type="compositionally biased region" description="Basic residues" evidence="1">
    <location>
        <begin position="80"/>
        <end position="91"/>
    </location>
</feature>
<evidence type="ECO:0000256" key="2">
    <source>
        <dbReference type="SAM" id="Phobius"/>
    </source>
</evidence>
<feature type="transmembrane region" description="Helical" evidence="2">
    <location>
        <begin position="32"/>
        <end position="50"/>
    </location>
</feature>
<sequence length="132" mass="14942">MKSRRIHPLVVIVLAFAALGIGVSLFSDPAGFITSIFVTIGIVTLLILLFKKFLQPKLMQRQSGFQVPVKNGRPVVKQQQKTKPKSRRSHVPLKTVKQEKRHPKPLLKRQSEVKLTVIEGKKNPKKKSRALF</sequence>
<dbReference type="EMBL" id="JBHSGK010000021">
    <property type="protein sequence ID" value="MFC4738088.1"/>
    <property type="molecule type" value="Genomic_DNA"/>
</dbReference>